<dbReference type="SUPFAM" id="SSF52058">
    <property type="entry name" value="L domain-like"/>
    <property type="match status" value="1"/>
</dbReference>
<keyword evidence="5" id="KW-1185">Reference proteome</keyword>
<dbReference type="Proteomes" id="UP000198382">
    <property type="component" value="Unassembled WGS sequence"/>
</dbReference>
<dbReference type="PANTHER" id="PTHR45752">
    <property type="entry name" value="LEUCINE-RICH REPEAT-CONTAINING"/>
    <property type="match status" value="1"/>
</dbReference>
<dbReference type="RefSeq" id="WP_074663344.1">
    <property type="nucleotide sequence ID" value="NZ_MUGV01000040.1"/>
</dbReference>
<organism evidence="4 5">
    <name type="scientific">Flavobacterium frigidimaris</name>
    <dbReference type="NCBI Taxonomy" id="262320"/>
    <lineage>
        <taxon>Bacteria</taxon>
        <taxon>Pseudomonadati</taxon>
        <taxon>Bacteroidota</taxon>
        <taxon>Flavobacteriia</taxon>
        <taxon>Flavobacteriales</taxon>
        <taxon>Flavobacteriaceae</taxon>
        <taxon>Flavobacterium</taxon>
    </lineage>
</organism>
<dbReference type="Pfam" id="PF23598">
    <property type="entry name" value="LRR_14"/>
    <property type="match status" value="1"/>
</dbReference>
<name>A0ABX4BK01_FLAFR</name>
<protein>
    <recommendedName>
        <fullName evidence="3">Disease resistance R13L4/SHOC-2-like LRR domain-containing protein</fullName>
    </recommendedName>
</protein>
<keyword evidence="1" id="KW-0677">Repeat</keyword>
<keyword evidence="2" id="KW-0732">Signal</keyword>
<evidence type="ECO:0000313" key="4">
    <source>
        <dbReference type="EMBL" id="OXA75933.1"/>
    </source>
</evidence>
<dbReference type="EMBL" id="MUGV01000040">
    <property type="protein sequence ID" value="OXA75933.1"/>
    <property type="molecule type" value="Genomic_DNA"/>
</dbReference>
<reference evidence="4 5" key="1">
    <citation type="submission" date="2016-11" db="EMBL/GenBank/DDBJ databases">
        <title>Whole genomes of Flavobacteriaceae.</title>
        <authorList>
            <person name="Stine C."/>
            <person name="Li C."/>
            <person name="Tadesse D."/>
        </authorList>
    </citation>
    <scope>NUCLEOTIDE SEQUENCE [LARGE SCALE GENOMIC DNA]</scope>
    <source>
        <strain evidence="4 5">DSM 15937</strain>
    </source>
</reference>
<accession>A0ABX4BK01</accession>
<feature type="chain" id="PRO_5045264871" description="Disease resistance R13L4/SHOC-2-like LRR domain-containing protein" evidence="2">
    <location>
        <begin position="19"/>
        <end position="306"/>
    </location>
</feature>
<comment type="caution">
    <text evidence="4">The sequence shown here is derived from an EMBL/GenBank/DDBJ whole genome shotgun (WGS) entry which is preliminary data.</text>
</comment>
<evidence type="ECO:0000259" key="3">
    <source>
        <dbReference type="Pfam" id="PF23598"/>
    </source>
</evidence>
<dbReference type="InterPro" id="IPR055414">
    <property type="entry name" value="LRR_R13L4/SHOC2-like"/>
</dbReference>
<dbReference type="InterPro" id="IPR032675">
    <property type="entry name" value="LRR_dom_sf"/>
</dbReference>
<sequence length="306" mass="35448">MKKIFRLIILVISFNASAQEMSNNMVVAEEDNRNGNGYYTSYLIALQNLNDVKKLDIQKEDSDLFLNSQTYFPNLNDLVINFSKKVYKSRDFENFNNLENIMITYSWNLTKLPDNFTSLKSLKKIFIYNCGLVDLNENFFSNLNIKSVGICGNHISKLPSIPLNNNIQYLNIGYNPISELPTSFENLKELKTLSLKGTDFEIFPSEILDLTKIEKLELSKTRIANIPTELIKLKNLRNLYLVGLNIKQIPSSLKDSQLTNVWISDENLSKKEKNNIIKSLPKKCNIYWTSNYNQMLDIDEKCYCER</sequence>
<feature type="domain" description="Disease resistance R13L4/SHOC-2-like LRR" evidence="3">
    <location>
        <begin position="166"/>
        <end position="282"/>
    </location>
</feature>
<feature type="signal peptide" evidence="2">
    <location>
        <begin position="1"/>
        <end position="18"/>
    </location>
</feature>
<evidence type="ECO:0000256" key="1">
    <source>
        <dbReference type="ARBA" id="ARBA00022737"/>
    </source>
</evidence>
<evidence type="ECO:0000256" key="2">
    <source>
        <dbReference type="SAM" id="SignalP"/>
    </source>
</evidence>
<evidence type="ECO:0000313" key="5">
    <source>
        <dbReference type="Proteomes" id="UP000198382"/>
    </source>
</evidence>
<dbReference type="Gene3D" id="3.80.10.10">
    <property type="entry name" value="Ribonuclease Inhibitor"/>
    <property type="match status" value="1"/>
</dbReference>
<gene>
    <name evidence="4" type="ORF">B0A65_20485</name>
</gene>
<proteinExistence type="predicted"/>
<dbReference type="PANTHER" id="PTHR45752:SF195">
    <property type="entry name" value="LEUCINE-RICH REPEAT (LRR) FAMILY PROTEIN-RELATED"/>
    <property type="match status" value="1"/>
</dbReference>
<dbReference type="InterPro" id="IPR050715">
    <property type="entry name" value="LRR-SigEffector_domain"/>
</dbReference>